<evidence type="ECO:0000256" key="1">
    <source>
        <dbReference type="ARBA" id="ARBA00008777"/>
    </source>
</evidence>
<keyword evidence="7" id="KW-1185">Reference proteome</keyword>
<comment type="similarity">
    <text evidence="1 4">Belongs to the bacterial ribosomal protein bL17 family.</text>
</comment>
<dbReference type="PROSITE" id="PS01167">
    <property type="entry name" value="RIBOSOMAL_L17"/>
    <property type="match status" value="1"/>
</dbReference>
<dbReference type="InterPro" id="IPR000456">
    <property type="entry name" value="Ribosomal_bL17"/>
</dbReference>
<dbReference type="InParanoid" id="A0A0C3G3W6"/>
<dbReference type="Pfam" id="PF01196">
    <property type="entry name" value="Ribosomal_L17"/>
    <property type="match status" value="1"/>
</dbReference>
<feature type="compositionally biased region" description="Low complexity" evidence="5">
    <location>
        <begin position="283"/>
        <end position="292"/>
    </location>
</feature>
<dbReference type="PANTHER" id="PTHR14413:SF16">
    <property type="entry name" value="LARGE RIBOSOMAL SUBUNIT PROTEIN BL17M"/>
    <property type="match status" value="1"/>
</dbReference>
<sequence length="305" mass="34394">MKHGVAFRKLSRDTSHRMLMLRNLVTSLLQHEQIKTTLPKARETARLAEKIITLGKIKGQDAYRKASGFVLDQSVLPKLFGPISERYSKRPGGYTRIHKFGNRLGDNAPAAILELVDNPRDIRLEVTARAVGWELLKHRLQTGDVSNILEEGVGGAQELVMRELALEPQEIGQLRPATRWNLQKVLKYRDPRFIQAIGRRAQDHINLLLAKPVMMRTLLDNLEIEAKTKSKDKSTSLSEFEEKRASFYRDLSRAGQVRPGETTGAVRLSQGALARPKRRSRLRPSLPEGPSPTRYTFGTIYGQGA</sequence>
<dbReference type="AlphaFoldDB" id="A0A0C3G3W6"/>
<dbReference type="SUPFAM" id="SSF64263">
    <property type="entry name" value="Prokaryotic ribosomal protein L17"/>
    <property type="match status" value="1"/>
</dbReference>
<dbReference type="HOGENOM" id="CLU_074407_1_4_1"/>
<keyword evidence="2 4" id="KW-0689">Ribosomal protein</keyword>
<reference evidence="6 7" key="1">
    <citation type="submission" date="2014-04" db="EMBL/GenBank/DDBJ databases">
        <authorList>
            <consortium name="DOE Joint Genome Institute"/>
            <person name="Kuo A."/>
            <person name="Tarkka M."/>
            <person name="Buscot F."/>
            <person name="Kohler A."/>
            <person name="Nagy L.G."/>
            <person name="Floudas D."/>
            <person name="Copeland A."/>
            <person name="Barry K.W."/>
            <person name="Cichocki N."/>
            <person name="Veneault-Fourrey C."/>
            <person name="LaButti K."/>
            <person name="Lindquist E.A."/>
            <person name="Lipzen A."/>
            <person name="Lundell T."/>
            <person name="Morin E."/>
            <person name="Murat C."/>
            <person name="Sun H."/>
            <person name="Tunlid A."/>
            <person name="Henrissat B."/>
            <person name="Grigoriev I.V."/>
            <person name="Hibbett D.S."/>
            <person name="Martin F."/>
            <person name="Nordberg H.P."/>
            <person name="Cantor M.N."/>
            <person name="Hua S.X."/>
        </authorList>
    </citation>
    <scope>NUCLEOTIDE SEQUENCE [LARGE SCALE GENOMIC DNA]</scope>
    <source>
        <strain evidence="6 7">F 1598</strain>
    </source>
</reference>
<dbReference type="Gene3D" id="3.90.1030.10">
    <property type="entry name" value="Ribosomal protein L17"/>
    <property type="match status" value="1"/>
</dbReference>
<gene>
    <name evidence="6" type="ORF">PILCRDRAFT_817311</name>
</gene>
<dbReference type="InterPro" id="IPR036373">
    <property type="entry name" value="Ribosomal_bL17_sf"/>
</dbReference>
<evidence type="ECO:0000313" key="7">
    <source>
        <dbReference type="Proteomes" id="UP000054166"/>
    </source>
</evidence>
<organism evidence="6 7">
    <name type="scientific">Piloderma croceum (strain F 1598)</name>
    <dbReference type="NCBI Taxonomy" id="765440"/>
    <lineage>
        <taxon>Eukaryota</taxon>
        <taxon>Fungi</taxon>
        <taxon>Dikarya</taxon>
        <taxon>Basidiomycota</taxon>
        <taxon>Agaricomycotina</taxon>
        <taxon>Agaricomycetes</taxon>
        <taxon>Agaricomycetidae</taxon>
        <taxon>Atheliales</taxon>
        <taxon>Atheliaceae</taxon>
        <taxon>Piloderma</taxon>
    </lineage>
</organism>
<evidence type="ECO:0000256" key="3">
    <source>
        <dbReference type="ARBA" id="ARBA00023274"/>
    </source>
</evidence>
<evidence type="ECO:0000313" key="6">
    <source>
        <dbReference type="EMBL" id="KIM85311.1"/>
    </source>
</evidence>
<dbReference type="GO" id="GO:0006412">
    <property type="term" value="P:translation"/>
    <property type="evidence" value="ECO:0007669"/>
    <property type="project" value="InterPro"/>
</dbReference>
<reference evidence="7" key="2">
    <citation type="submission" date="2015-01" db="EMBL/GenBank/DDBJ databases">
        <title>Evolutionary Origins and Diversification of the Mycorrhizal Mutualists.</title>
        <authorList>
            <consortium name="DOE Joint Genome Institute"/>
            <consortium name="Mycorrhizal Genomics Consortium"/>
            <person name="Kohler A."/>
            <person name="Kuo A."/>
            <person name="Nagy L.G."/>
            <person name="Floudas D."/>
            <person name="Copeland A."/>
            <person name="Barry K.W."/>
            <person name="Cichocki N."/>
            <person name="Veneault-Fourrey C."/>
            <person name="LaButti K."/>
            <person name="Lindquist E.A."/>
            <person name="Lipzen A."/>
            <person name="Lundell T."/>
            <person name="Morin E."/>
            <person name="Murat C."/>
            <person name="Riley R."/>
            <person name="Ohm R."/>
            <person name="Sun H."/>
            <person name="Tunlid A."/>
            <person name="Henrissat B."/>
            <person name="Grigoriev I.V."/>
            <person name="Hibbett D.S."/>
            <person name="Martin F."/>
        </authorList>
    </citation>
    <scope>NUCLEOTIDE SEQUENCE [LARGE SCALE GENOMIC DNA]</scope>
    <source>
        <strain evidence="7">F 1598</strain>
    </source>
</reference>
<dbReference type="EMBL" id="KN832985">
    <property type="protein sequence ID" value="KIM85311.1"/>
    <property type="molecule type" value="Genomic_DNA"/>
</dbReference>
<dbReference type="NCBIfam" id="TIGR00059">
    <property type="entry name" value="L17"/>
    <property type="match status" value="1"/>
</dbReference>
<evidence type="ECO:0000256" key="2">
    <source>
        <dbReference type="ARBA" id="ARBA00022980"/>
    </source>
</evidence>
<dbReference type="GO" id="GO:0005762">
    <property type="term" value="C:mitochondrial large ribosomal subunit"/>
    <property type="evidence" value="ECO:0007669"/>
    <property type="project" value="TreeGrafter"/>
</dbReference>
<dbReference type="Proteomes" id="UP000054166">
    <property type="component" value="Unassembled WGS sequence"/>
</dbReference>
<dbReference type="PANTHER" id="PTHR14413">
    <property type="entry name" value="RIBOSOMAL PROTEIN L17"/>
    <property type="match status" value="1"/>
</dbReference>
<dbReference type="InterPro" id="IPR047859">
    <property type="entry name" value="Ribosomal_bL17_CS"/>
</dbReference>
<dbReference type="GO" id="GO:0003735">
    <property type="term" value="F:structural constituent of ribosome"/>
    <property type="evidence" value="ECO:0007669"/>
    <property type="project" value="InterPro"/>
</dbReference>
<evidence type="ECO:0008006" key="8">
    <source>
        <dbReference type="Google" id="ProtNLM"/>
    </source>
</evidence>
<name>A0A0C3G3W6_PILCF</name>
<evidence type="ECO:0000256" key="4">
    <source>
        <dbReference type="RuleBase" id="RU000660"/>
    </source>
</evidence>
<dbReference type="STRING" id="765440.A0A0C3G3W6"/>
<keyword evidence="3 4" id="KW-0687">Ribonucleoprotein</keyword>
<feature type="region of interest" description="Disordered" evidence="5">
    <location>
        <begin position="251"/>
        <end position="305"/>
    </location>
</feature>
<proteinExistence type="inferred from homology"/>
<evidence type="ECO:0000256" key="5">
    <source>
        <dbReference type="SAM" id="MobiDB-lite"/>
    </source>
</evidence>
<dbReference type="HAMAP" id="MF_01368">
    <property type="entry name" value="Ribosomal_bL17"/>
    <property type="match status" value="1"/>
</dbReference>
<protein>
    <recommendedName>
        <fullName evidence="8">Ribosomal protein L17</fullName>
    </recommendedName>
</protein>
<accession>A0A0C3G3W6</accession>
<dbReference type="OrthoDB" id="275000at2759"/>